<evidence type="ECO:0000313" key="2">
    <source>
        <dbReference type="EMBL" id="SEG15193.1"/>
    </source>
</evidence>
<gene>
    <name evidence="2" type="ORF">SAMN04489712_103408</name>
</gene>
<dbReference type="SMART" id="SM00530">
    <property type="entry name" value="HTH_XRE"/>
    <property type="match status" value="1"/>
</dbReference>
<evidence type="ECO:0000259" key="1">
    <source>
        <dbReference type="PROSITE" id="PS50943"/>
    </source>
</evidence>
<dbReference type="OrthoDB" id="4285266at2"/>
<feature type="domain" description="HTH cro/C1-type" evidence="1">
    <location>
        <begin position="30"/>
        <end position="85"/>
    </location>
</feature>
<dbReference type="PROSITE" id="PS50943">
    <property type="entry name" value="HTH_CROC1"/>
    <property type="match status" value="1"/>
</dbReference>
<dbReference type="InterPro" id="IPR043917">
    <property type="entry name" value="DUF5753"/>
</dbReference>
<accession>A0A1H5XU62</accession>
<proteinExistence type="predicted"/>
<protein>
    <submittedName>
        <fullName evidence="2">Helix-turn-helix domain-containing protein</fullName>
    </submittedName>
</protein>
<dbReference type="InterPro" id="IPR010982">
    <property type="entry name" value="Lambda_DNA-bd_dom_sf"/>
</dbReference>
<evidence type="ECO:0000313" key="3">
    <source>
        <dbReference type="Proteomes" id="UP000236723"/>
    </source>
</evidence>
<name>A0A1H5XU62_9ACTN</name>
<dbReference type="SUPFAM" id="SSF47413">
    <property type="entry name" value="lambda repressor-like DNA-binding domains"/>
    <property type="match status" value="1"/>
</dbReference>
<dbReference type="InterPro" id="IPR001387">
    <property type="entry name" value="Cro/C1-type_HTH"/>
</dbReference>
<dbReference type="CDD" id="cd00093">
    <property type="entry name" value="HTH_XRE"/>
    <property type="match status" value="1"/>
</dbReference>
<organism evidence="2 3">
    <name type="scientific">Thermomonospora echinospora</name>
    <dbReference type="NCBI Taxonomy" id="1992"/>
    <lineage>
        <taxon>Bacteria</taxon>
        <taxon>Bacillati</taxon>
        <taxon>Actinomycetota</taxon>
        <taxon>Actinomycetes</taxon>
        <taxon>Streptosporangiales</taxon>
        <taxon>Thermomonosporaceae</taxon>
        <taxon>Thermomonospora</taxon>
    </lineage>
</organism>
<dbReference type="Proteomes" id="UP000236723">
    <property type="component" value="Unassembled WGS sequence"/>
</dbReference>
<dbReference type="Pfam" id="PF13560">
    <property type="entry name" value="HTH_31"/>
    <property type="match status" value="1"/>
</dbReference>
<dbReference type="EMBL" id="FNVO01000003">
    <property type="protein sequence ID" value="SEG15193.1"/>
    <property type="molecule type" value="Genomic_DNA"/>
</dbReference>
<dbReference type="AlphaFoldDB" id="A0A1H5XU62"/>
<dbReference type="Pfam" id="PF19054">
    <property type="entry name" value="DUF5753"/>
    <property type="match status" value="1"/>
</dbReference>
<reference evidence="3" key="1">
    <citation type="submission" date="2016-10" db="EMBL/GenBank/DDBJ databases">
        <authorList>
            <person name="Varghese N."/>
            <person name="Submissions S."/>
        </authorList>
    </citation>
    <scope>NUCLEOTIDE SEQUENCE [LARGE SCALE GENOMIC DNA]</scope>
    <source>
        <strain evidence="3">DSM 43163</strain>
    </source>
</reference>
<dbReference type="Gene3D" id="1.10.260.40">
    <property type="entry name" value="lambda repressor-like DNA-binding domains"/>
    <property type="match status" value="1"/>
</dbReference>
<sequence length="299" mass="33626">MSGRVEPAKALASQFRGGPTALRIMVGAQLRRLRESRGLSAEDAGYAIRASQSKISRMESGRVGFKARDVADLLTLYGVRDEDERDAILSLARQSNMPGWWHQYGDIIPGWFEAYLGLEGSASFIRIYETQLIPDLLQTEAYARTVIGLQRPMASQAEVESRVGMRMGRQRMFDQSDPPRLWAVFDEAALHRFLGHRALIREQLRHLLDVLDRPNVTLQIVPIGSPLGVLSRNPFSILRFPPPELPDIVYIEQLTNALYIDKGEDVAAYRQLLDKISMSALSVKDSTILLHRLLTELDG</sequence>
<dbReference type="GO" id="GO:0003677">
    <property type="term" value="F:DNA binding"/>
    <property type="evidence" value="ECO:0007669"/>
    <property type="project" value="InterPro"/>
</dbReference>
<keyword evidence="3" id="KW-1185">Reference proteome</keyword>
<dbReference type="RefSeq" id="WP_103937325.1">
    <property type="nucleotide sequence ID" value="NZ_FNVO01000003.1"/>
</dbReference>